<dbReference type="Pfam" id="PF00126">
    <property type="entry name" value="HTH_1"/>
    <property type="match status" value="1"/>
</dbReference>
<evidence type="ECO:0000256" key="1">
    <source>
        <dbReference type="ARBA" id="ARBA00009437"/>
    </source>
</evidence>
<keyword evidence="4" id="KW-0804">Transcription</keyword>
<evidence type="ECO:0000256" key="3">
    <source>
        <dbReference type="ARBA" id="ARBA00023125"/>
    </source>
</evidence>
<dbReference type="AlphaFoldDB" id="A0A6S7BWV3"/>
<dbReference type="Gene3D" id="3.40.190.10">
    <property type="entry name" value="Periplasmic binding protein-like II"/>
    <property type="match status" value="2"/>
</dbReference>
<gene>
    <name evidence="6" type="primary">hcaR_7</name>
    <name evidence="6" type="ORF">LMG3441_04689</name>
</gene>
<dbReference type="GO" id="GO:0003677">
    <property type="term" value="F:DNA binding"/>
    <property type="evidence" value="ECO:0007669"/>
    <property type="project" value="UniProtKB-KW"/>
</dbReference>
<keyword evidence="7" id="KW-1185">Reference proteome</keyword>
<dbReference type="Gene3D" id="1.10.10.10">
    <property type="entry name" value="Winged helix-like DNA-binding domain superfamily/Winged helix DNA-binding domain"/>
    <property type="match status" value="1"/>
</dbReference>
<organism evidence="6 7">
    <name type="scientific">Achromobacter kerstersii</name>
    <dbReference type="NCBI Taxonomy" id="1353890"/>
    <lineage>
        <taxon>Bacteria</taxon>
        <taxon>Pseudomonadati</taxon>
        <taxon>Pseudomonadota</taxon>
        <taxon>Betaproteobacteria</taxon>
        <taxon>Burkholderiales</taxon>
        <taxon>Alcaligenaceae</taxon>
        <taxon>Achromobacter</taxon>
    </lineage>
</organism>
<dbReference type="PANTHER" id="PTHR30346:SF28">
    <property type="entry name" value="HTH-TYPE TRANSCRIPTIONAL REGULATOR CYNR"/>
    <property type="match status" value="1"/>
</dbReference>
<reference evidence="6 7" key="1">
    <citation type="submission" date="2020-04" db="EMBL/GenBank/DDBJ databases">
        <authorList>
            <person name="De Canck E."/>
        </authorList>
    </citation>
    <scope>NUCLEOTIDE SEQUENCE [LARGE SCALE GENOMIC DNA]</scope>
    <source>
        <strain evidence="6 7">LMG 3441</strain>
    </source>
</reference>
<feature type="domain" description="HTH lysR-type" evidence="5">
    <location>
        <begin position="1"/>
        <end position="58"/>
    </location>
</feature>
<dbReference type="InterPro" id="IPR000847">
    <property type="entry name" value="LysR_HTH_N"/>
</dbReference>
<dbReference type="FunFam" id="1.10.10.10:FF:000001">
    <property type="entry name" value="LysR family transcriptional regulator"/>
    <property type="match status" value="1"/>
</dbReference>
<dbReference type="Pfam" id="PF03466">
    <property type="entry name" value="LysR_substrate"/>
    <property type="match status" value="1"/>
</dbReference>
<dbReference type="RefSeq" id="WP_175171151.1">
    <property type="nucleotide sequence ID" value="NZ_CADIJQ010000009.1"/>
</dbReference>
<dbReference type="InterPro" id="IPR005119">
    <property type="entry name" value="LysR_subst-bd"/>
</dbReference>
<dbReference type="PRINTS" id="PR00039">
    <property type="entry name" value="HTHLYSR"/>
</dbReference>
<evidence type="ECO:0000256" key="4">
    <source>
        <dbReference type="ARBA" id="ARBA00023163"/>
    </source>
</evidence>
<accession>A0A6S7BWV3</accession>
<comment type="similarity">
    <text evidence="1">Belongs to the LysR transcriptional regulatory family.</text>
</comment>
<dbReference type="InterPro" id="IPR036390">
    <property type="entry name" value="WH_DNA-bd_sf"/>
</dbReference>
<evidence type="ECO:0000259" key="5">
    <source>
        <dbReference type="PROSITE" id="PS50931"/>
    </source>
</evidence>
<dbReference type="Proteomes" id="UP000494269">
    <property type="component" value="Unassembled WGS sequence"/>
</dbReference>
<dbReference type="EMBL" id="CADIJQ010000009">
    <property type="protein sequence ID" value="CAB3731246.1"/>
    <property type="molecule type" value="Genomic_DNA"/>
</dbReference>
<dbReference type="PANTHER" id="PTHR30346">
    <property type="entry name" value="TRANSCRIPTIONAL DUAL REGULATOR HCAR-RELATED"/>
    <property type="match status" value="1"/>
</dbReference>
<dbReference type="PROSITE" id="PS50931">
    <property type="entry name" value="HTH_LYSR"/>
    <property type="match status" value="1"/>
</dbReference>
<protein>
    <submittedName>
        <fullName evidence="6">Hca operon transcriptional activator HcaR</fullName>
    </submittedName>
</protein>
<sequence>MDIRQLRYFVTVAEELNFSRAATKLHMSQPPLSQQIKALEEEMGVMLFLRTRREVKLTDAGKVFLRESRSVLAHLQAAVDTTLKTAKGDIGELRLGMATSAVFHVMPKILERLQAQFPQVNVAVTDMGSRDQIRAVLQDKIDIGIIHEQPHIEELAALPIFTEPFSLAIPSSHAFATRADIPLGEMRDQAFVAFSREYAPALFDSFIAACAEAGFSPKIAHTARHALTIFQMVSLGLGIAFVPSSFAQSAVPGVVYRKLDQVQQRVRICAIWNPKNPSDVVANVVRGILEPPIA</sequence>
<dbReference type="InterPro" id="IPR036388">
    <property type="entry name" value="WH-like_DNA-bd_sf"/>
</dbReference>
<dbReference type="SUPFAM" id="SSF53850">
    <property type="entry name" value="Periplasmic binding protein-like II"/>
    <property type="match status" value="1"/>
</dbReference>
<keyword evidence="2" id="KW-0805">Transcription regulation</keyword>
<dbReference type="GO" id="GO:0003700">
    <property type="term" value="F:DNA-binding transcription factor activity"/>
    <property type="evidence" value="ECO:0007669"/>
    <property type="project" value="InterPro"/>
</dbReference>
<evidence type="ECO:0000313" key="7">
    <source>
        <dbReference type="Proteomes" id="UP000494269"/>
    </source>
</evidence>
<name>A0A6S7BWV3_9BURK</name>
<evidence type="ECO:0000313" key="6">
    <source>
        <dbReference type="EMBL" id="CAB3731246.1"/>
    </source>
</evidence>
<dbReference type="GO" id="GO:0032993">
    <property type="term" value="C:protein-DNA complex"/>
    <property type="evidence" value="ECO:0007669"/>
    <property type="project" value="TreeGrafter"/>
</dbReference>
<proteinExistence type="inferred from homology"/>
<dbReference type="SUPFAM" id="SSF46785">
    <property type="entry name" value="Winged helix' DNA-binding domain"/>
    <property type="match status" value="1"/>
</dbReference>
<keyword evidence="3" id="KW-0238">DNA-binding</keyword>
<evidence type="ECO:0000256" key="2">
    <source>
        <dbReference type="ARBA" id="ARBA00023015"/>
    </source>
</evidence>